<reference evidence="1" key="1">
    <citation type="journal article" date="2023" name="G3 (Bethesda)">
        <title>Whole genome assembly and annotation of the endangered Caribbean coral Acropora cervicornis.</title>
        <authorList>
            <person name="Selwyn J.D."/>
            <person name="Vollmer S.V."/>
        </authorList>
    </citation>
    <scope>NUCLEOTIDE SEQUENCE</scope>
    <source>
        <strain evidence="1">K2</strain>
    </source>
</reference>
<dbReference type="GO" id="GO:0007130">
    <property type="term" value="P:synaptonemal complex assembly"/>
    <property type="evidence" value="ECO:0007669"/>
    <property type="project" value="InterPro"/>
</dbReference>
<organism evidence="1 2">
    <name type="scientific">Acropora cervicornis</name>
    <name type="common">Staghorn coral</name>
    <dbReference type="NCBI Taxonomy" id="6130"/>
    <lineage>
        <taxon>Eukaryota</taxon>
        <taxon>Metazoa</taxon>
        <taxon>Cnidaria</taxon>
        <taxon>Anthozoa</taxon>
        <taxon>Hexacorallia</taxon>
        <taxon>Scleractinia</taxon>
        <taxon>Astrocoeniina</taxon>
        <taxon>Acroporidae</taxon>
        <taxon>Acropora</taxon>
    </lineage>
</organism>
<sequence>MAKNIGPVILHKSLEGSEIYNLLIQNHKVKVTDTTGEGVIIFPLSSIAFMIITCERVLKADQGEISVDPDILDRIQRFNQLHRRAFVILVACRIGSQEIQTVGVLQRRFG</sequence>
<dbReference type="InterPro" id="IPR027857">
    <property type="entry name" value="SCRE"/>
</dbReference>
<evidence type="ECO:0000313" key="2">
    <source>
        <dbReference type="Proteomes" id="UP001249851"/>
    </source>
</evidence>
<evidence type="ECO:0000313" key="1">
    <source>
        <dbReference type="EMBL" id="KAK2570211.1"/>
    </source>
</evidence>
<dbReference type="GO" id="GO:0007131">
    <property type="term" value="P:reciprocal meiotic recombination"/>
    <property type="evidence" value="ECO:0007669"/>
    <property type="project" value="TreeGrafter"/>
</dbReference>
<comment type="caution">
    <text evidence="1">The sequence shown here is derived from an EMBL/GenBank/DDBJ whole genome shotgun (WGS) entry which is preliminary data.</text>
</comment>
<dbReference type="PANTHER" id="PTHR31408:SF2">
    <property type="entry name" value="PROTEIN SPO16 HOMOLOG"/>
    <property type="match status" value="1"/>
</dbReference>
<accession>A0AAD9VD89</accession>
<dbReference type="Pfam" id="PF15162">
    <property type="entry name" value="SCRE"/>
    <property type="match status" value="1"/>
</dbReference>
<gene>
    <name evidence="1" type="ORF">P5673_004985</name>
</gene>
<name>A0AAD9VD89_ACRCE</name>
<proteinExistence type="predicted"/>
<dbReference type="EMBL" id="JARQWQ010000008">
    <property type="protein sequence ID" value="KAK2570211.1"/>
    <property type="molecule type" value="Genomic_DNA"/>
</dbReference>
<dbReference type="Proteomes" id="UP001249851">
    <property type="component" value="Unassembled WGS sequence"/>
</dbReference>
<dbReference type="PANTHER" id="PTHR31408">
    <property type="entry name" value="HYPOTHETICAL PROTEIN LOC689986"/>
    <property type="match status" value="1"/>
</dbReference>
<protein>
    <submittedName>
        <fullName evidence="1">Protein SPO16-like protein</fullName>
    </submittedName>
</protein>
<keyword evidence="2" id="KW-1185">Reference proteome</keyword>
<reference evidence="1" key="2">
    <citation type="journal article" date="2023" name="Science">
        <title>Genomic signatures of disease resistance in endangered staghorn corals.</title>
        <authorList>
            <person name="Vollmer S.V."/>
            <person name="Selwyn J.D."/>
            <person name="Despard B.A."/>
            <person name="Roesel C.L."/>
        </authorList>
    </citation>
    <scope>NUCLEOTIDE SEQUENCE</scope>
    <source>
        <strain evidence="1">K2</strain>
    </source>
</reference>
<dbReference type="GO" id="GO:0005694">
    <property type="term" value="C:chromosome"/>
    <property type="evidence" value="ECO:0007669"/>
    <property type="project" value="TreeGrafter"/>
</dbReference>
<dbReference type="AlphaFoldDB" id="A0AAD9VD89"/>